<keyword evidence="10" id="KW-1185">Reference proteome</keyword>
<dbReference type="GO" id="GO:0016491">
    <property type="term" value="F:oxidoreductase activity"/>
    <property type="evidence" value="ECO:0007669"/>
    <property type="project" value="InterPro"/>
</dbReference>
<dbReference type="Pfam" id="PF13353">
    <property type="entry name" value="Fer4_12"/>
    <property type="match status" value="1"/>
</dbReference>
<gene>
    <name evidence="9" type="ORF">TresaDRAFT_2378</name>
</gene>
<feature type="domain" description="Radical SAM core" evidence="8">
    <location>
        <begin position="7"/>
        <end position="239"/>
    </location>
</feature>
<dbReference type="InterPro" id="IPR058240">
    <property type="entry name" value="rSAM_sf"/>
</dbReference>
<dbReference type="GO" id="GO:0051539">
    <property type="term" value="F:4 iron, 4 sulfur cluster binding"/>
    <property type="evidence" value="ECO:0007669"/>
    <property type="project" value="UniProtKB-KW"/>
</dbReference>
<evidence type="ECO:0000259" key="8">
    <source>
        <dbReference type="PROSITE" id="PS51918"/>
    </source>
</evidence>
<protein>
    <submittedName>
        <fullName evidence="9">Radical SAM domain protein</fullName>
    </submittedName>
</protein>
<keyword evidence="5" id="KW-0408">Iron</keyword>
<comment type="cofactor">
    <cofactor evidence="1">
        <name>[4Fe-4S] cluster</name>
        <dbReference type="ChEBI" id="CHEBI:49883"/>
    </cofactor>
</comment>
<keyword evidence="2" id="KW-0004">4Fe-4S</keyword>
<evidence type="ECO:0000256" key="2">
    <source>
        <dbReference type="ARBA" id="ARBA00022485"/>
    </source>
</evidence>
<dbReference type="OrthoDB" id="9808591at2"/>
<reference evidence="9 10" key="1">
    <citation type="submission" date="2011-09" db="EMBL/GenBank/DDBJ databases">
        <title>The draft genome of Treponema saccharophilum DSM 2985.</title>
        <authorList>
            <consortium name="US DOE Joint Genome Institute (JGI-PGF)"/>
            <person name="Lucas S."/>
            <person name="Copeland A."/>
            <person name="Lapidus A."/>
            <person name="Glavina del Rio T."/>
            <person name="Dalin E."/>
            <person name="Tice H."/>
            <person name="Bruce D."/>
            <person name="Goodwin L."/>
            <person name="Pitluck S."/>
            <person name="Peters L."/>
            <person name="Kyrpides N."/>
            <person name="Mavromatis K."/>
            <person name="Ivanova N."/>
            <person name="Markowitz V."/>
            <person name="Cheng J.-F."/>
            <person name="Hugenholtz P."/>
            <person name="Woyke T."/>
            <person name="Wu D."/>
            <person name="Gronow S."/>
            <person name="Wellnitz S."/>
            <person name="Brambilla E."/>
            <person name="Klenk H.-P."/>
            <person name="Eisen J.A."/>
        </authorList>
    </citation>
    <scope>NUCLEOTIDE SEQUENCE [LARGE SCALE GENOMIC DNA]</scope>
    <source>
        <strain evidence="9 10">DSM 2985</strain>
    </source>
</reference>
<evidence type="ECO:0000256" key="4">
    <source>
        <dbReference type="ARBA" id="ARBA00022723"/>
    </source>
</evidence>
<dbReference type="AlphaFoldDB" id="H7EIS2"/>
<dbReference type="SFLD" id="SFLDG01067">
    <property type="entry name" value="SPASM/twitch_domain_containing"/>
    <property type="match status" value="1"/>
</dbReference>
<evidence type="ECO:0000256" key="1">
    <source>
        <dbReference type="ARBA" id="ARBA00001966"/>
    </source>
</evidence>
<dbReference type="InterPro" id="IPR023867">
    <property type="entry name" value="Sulphatase_maturase_rSAM"/>
</dbReference>
<dbReference type="GO" id="GO:0046872">
    <property type="term" value="F:metal ion binding"/>
    <property type="evidence" value="ECO:0007669"/>
    <property type="project" value="UniProtKB-KW"/>
</dbReference>
<evidence type="ECO:0000256" key="7">
    <source>
        <dbReference type="ARBA" id="ARBA00023601"/>
    </source>
</evidence>
<keyword evidence="3" id="KW-0949">S-adenosyl-L-methionine</keyword>
<comment type="similarity">
    <text evidence="7">Belongs to the radical SAM superfamily. Anaerobic sulfatase-maturating enzyme family.</text>
</comment>
<dbReference type="InterPro" id="IPR000385">
    <property type="entry name" value="MoaA_NifB_PqqE_Fe-S-bd_CS"/>
</dbReference>
<dbReference type="Proteomes" id="UP000003571">
    <property type="component" value="Unassembled WGS sequence"/>
</dbReference>
<dbReference type="InterPro" id="IPR007197">
    <property type="entry name" value="rSAM"/>
</dbReference>
<evidence type="ECO:0000256" key="5">
    <source>
        <dbReference type="ARBA" id="ARBA00023004"/>
    </source>
</evidence>
<keyword evidence="6" id="KW-0411">Iron-sulfur</keyword>
<dbReference type="RefSeq" id="WP_002702975.1">
    <property type="nucleotide sequence ID" value="NZ_AGRW01000038.1"/>
</dbReference>
<keyword evidence="4" id="KW-0479">Metal-binding</keyword>
<dbReference type="EMBL" id="AGRW01000038">
    <property type="protein sequence ID" value="EIC02500.1"/>
    <property type="molecule type" value="Genomic_DNA"/>
</dbReference>
<evidence type="ECO:0000313" key="9">
    <source>
        <dbReference type="EMBL" id="EIC02500.1"/>
    </source>
</evidence>
<dbReference type="InterPro" id="IPR013785">
    <property type="entry name" value="Aldolase_TIM"/>
</dbReference>
<dbReference type="Gene3D" id="3.20.20.70">
    <property type="entry name" value="Aldolase class I"/>
    <property type="match status" value="1"/>
</dbReference>
<dbReference type="CDD" id="cd01335">
    <property type="entry name" value="Radical_SAM"/>
    <property type="match status" value="1"/>
</dbReference>
<sequence length="384" mass="45095">MKNTKNSKQRFAPTLCLTHYCNLNCVYCYQKHDSHNRMSFETAKKCIDWIFNNIPDKNEGVELDFIGGEPLVEFNLIKQIFEYVKKTYPNENVIFFATTNGTLLNDEMKEWFTKRRGCCVLGLSLDGKKETQDYNRSNSFDKIDLNFFLKNWPWQGVKMTLSEFSLDHLAENIIYCHELGFEKIGGVNLFEGNFDWSDEKWIQKLIPELKTLVDYYVEHDDLEVNQMLNRHIEICGNFDSRKKQRWCGIGNGAVFFDVDGRKLPCTFCTPMTFDEKTLSEICNHDFSKVDDFIDDECFDSCYIYPICPHCAGANYLTQKTFKTRDKSKCRIQKLISLFAADLFAKRILKNPGNFEDTNKILLIDAIQKIRELYLPEFKDYFEDE</sequence>
<evidence type="ECO:0000256" key="3">
    <source>
        <dbReference type="ARBA" id="ARBA00022691"/>
    </source>
</evidence>
<dbReference type="eggNOG" id="COG0641">
    <property type="taxonomic scope" value="Bacteria"/>
</dbReference>
<dbReference type="SUPFAM" id="SSF102114">
    <property type="entry name" value="Radical SAM enzymes"/>
    <property type="match status" value="1"/>
</dbReference>
<dbReference type="STRING" id="907348.TresaDRAFT_2378"/>
<dbReference type="PANTHER" id="PTHR43273:SF3">
    <property type="entry name" value="ANAEROBIC SULFATASE-MATURATING ENZYME HOMOLOG ASLB-RELATED"/>
    <property type="match status" value="1"/>
</dbReference>
<organism evidence="9 10">
    <name type="scientific">Treponema saccharophilum DSM 2985</name>
    <dbReference type="NCBI Taxonomy" id="907348"/>
    <lineage>
        <taxon>Bacteria</taxon>
        <taxon>Pseudomonadati</taxon>
        <taxon>Spirochaetota</taxon>
        <taxon>Spirochaetia</taxon>
        <taxon>Spirochaetales</taxon>
        <taxon>Treponemataceae</taxon>
        <taxon>Treponema</taxon>
    </lineage>
</organism>
<dbReference type="PROSITE" id="PS01305">
    <property type="entry name" value="MOAA_NIFB_PQQE"/>
    <property type="match status" value="1"/>
</dbReference>
<evidence type="ECO:0000256" key="6">
    <source>
        <dbReference type="ARBA" id="ARBA00023014"/>
    </source>
</evidence>
<accession>H7EIS2</accession>
<dbReference type="SFLD" id="SFLDG01384">
    <property type="entry name" value="thioether_bond_formation_requi"/>
    <property type="match status" value="1"/>
</dbReference>
<dbReference type="SFLD" id="SFLDG01386">
    <property type="entry name" value="main_SPASM_domain-containing"/>
    <property type="match status" value="1"/>
</dbReference>
<comment type="caution">
    <text evidence="9">The sequence shown here is derived from an EMBL/GenBank/DDBJ whole genome shotgun (WGS) entry which is preliminary data.</text>
</comment>
<evidence type="ECO:0000313" key="10">
    <source>
        <dbReference type="Proteomes" id="UP000003571"/>
    </source>
</evidence>
<name>H7EIS2_9SPIR</name>
<dbReference type="PANTHER" id="PTHR43273">
    <property type="entry name" value="ANAEROBIC SULFATASE-MATURATING ENZYME HOMOLOG ASLB-RELATED"/>
    <property type="match status" value="1"/>
</dbReference>
<dbReference type="PATRIC" id="fig|907348.3.peg.732"/>
<dbReference type="PROSITE" id="PS51918">
    <property type="entry name" value="RADICAL_SAM"/>
    <property type="match status" value="1"/>
</dbReference>
<dbReference type="SFLD" id="SFLDS00029">
    <property type="entry name" value="Radical_SAM"/>
    <property type="match status" value="1"/>
</dbReference>
<proteinExistence type="inferred from homology"/>